<proteinExistence type="predicted"/>
<name>A0A9D9HJS8_9BACT</name>
<sequence length="433" mass="46903">MLEEDKEFDLKIRSILEDGREEVPDYLWESVQKRLPAKEKRPVVIWLRRSAIAVAAAAAAAAFIFLGADLFIGTGHHAGQPMDLSADAGIQVIDKAATSGDTLPSDRTILADASHKPVSMMSENVPQSVTQETVSQAETQVTGLQSDINETEEQSDINGMSAAIPQQSGEKSTAGLNEKPEREKQTKAEGSDTESIGDRTPSASTWDDANVLDADIDAGRRKTPVAMTISGNAISNSTQGKSARSIAPMQSSGIPPANSLHEDMATSYGIPLSFGAGVKIFFNSRWALGAGINYSLLNRTLSGIYYDENSTPFSDSDILNSQSYIGIPVNVYFSILKKDFIDLYAYAGGAVEKCVSSTYLIDAPGQTLTYREKSRGVQMSADLGIGVEFLVIDRLGIYIDPSVRYYFKSNQPKSIRTVQPLMFGFEAGLRVRL</sequence>
<dbReference type="EMBL" id="JADIMK010000013">
    <property type="protein sequence ID" value="MBO8455121.1"/>
    <property type="molecule type" value="Genomic_DNA"/>
</dbReference>
<dbReference type="Proteomes" id="UP000823617">
    <property type="component" value="Unassembled WGS sequence"/>
</dbReference>
<evidence type="ECO:0000313" key="5">
    <source>
        <dbReference type="Proteomes" id="UP000823617"/>
    </source>
</evidence>
<keyword evidence="2" id="KW-0812">Transmembrane</keyword>
<keyword evidence="2" id="KW-1133">Transmembrane helix</keyword>
<feature type="compositionally biased region" description="Polar residues" evidence="1">
    <location>
        <begin position="164"/>
        <end position="175"/>
    </location>
</feature>
<reference evidence="4" key="1">
    <citation type="submission" date="2020-10" db="EMBL/GenBank/DDBJ databases">
        <authorList>
            <person name="Gilroy R."/>
        </authorList>
    </citation>
    <scope>NUCLEOTIDE SEQUENCE</scope>
    <source>
        <strain evidence="4">B1-3475</strain>
    </source>
</reference>
<dbReference type="Pfam" id="PF13568">
    <property type="entry name" value="OMP_b-brl_2"/>
    <property type="match status" value="1"/>
</dbReference>
<protein>
    <submittedName>
        <fullName evidence="4">PorT family protein</fullName>
    </submittedName>
</protein>
<evidence type="ECO:0000313" key="4">
    <source>
        <dbReference type="EMBL" id="MBO8455121.1"/>
    </source>
</evidence>
<keyword evidence="2" id="KW-0472">Membrane</keyword>
<feature type="region of interest" description="Disordered" evidence="1">
    <location>
        <begin position="123"/>
        <end position="206"/>
    </location>
</feature>
<comment type="caution">
    <text evidence="4">The sequence shown here is derived from an EMBL/GenBank/DDBJ whole genome shotgun (WGS) entry which is preliminary data.</text>
</comment>
<gene>
    <name evidence="4" type="ORF">IAC08_01785</name>
</gene>
<feature type="compositionally biased region" description="Polar residues" evidence="1">
    <location>
        <begin position="123"/>
        <end position="148"/>
    </location>
</feature>
<dbReference type="AlphaFoldDB" id="A0A9D9HJS8"/>
<evidence type="ECO:0000256" key="1">
    <source>
        <dbReference type="SAM" id="MobiDB-lite"/>
    </source>
</evidence>
<feature type="domain" description="Outer membrane protein beta-barrel" evidence="3">
    <location>
        <begin position="265"/>
        <end position="407"/>
    </location>
</feature>
<evidence type="ECO:0000256" key="2">
    <source>
        <dbReference type="SAM" id="Phobius"/>
    </source>
</evidence>
<accession>A0A9D9HJS8</accession>
<reference evidence="4" key="2">
    <citation type="journal article" date="2021" name="PeerJ">
        <title>Extensive microbial diversity within the chicken gut microbiome revealed by metagenomics and culture.</title>
        <authorList>
            <person name="Gilroy R."/>
            <person name="Ravi A."/>
            <person name="Getino M."/>
            <person name="Pursley I."/>
            <person name="Horton D.L."/>
            <person name="Alikhan N.F."/>
            <person name="Baker D."/>
            <person name="Gharbi K."/>
            <person name="Hall N."/>
            <person name="Watson M."/>
            <person name="Adriaenssens E.M."/>
            <person name="Foster-Nyarko E."/>
            <person name="Jarju S."/>
            <person name="Secka A."/>
            <person name="Antonio M."/>
            <person name="Oren A."/>
            <person name="Chaudhuri R.R."/>
            <person name="La Ragione R."/>
            <person name="Hildebrand F."/>
            <person name="Pallen M.J."/>
        </authorList>
    </citation>
    <scope>NUCLEOTIDE SEQUENCE</scope>
    <source>
        <strain evidence="4">B1-3475</strain>
    </source>
</reference>
<feature type="compositionally biased region" description="Basic and acidic residues" evidence="1">
    <location>
        <begin position="178"/>
        <end position="190"/>
    </location>
</feature>
<dbReference type="InterPro" id="IPR025665">
    <property type="entry name" value="Beta-barrel_OMP_2"/>
</dbReference>
<feature type="transmembrane region" description="Helical" evidence="2">
    <location>
        <begin position="50"/>
        <end position="72"/>
    </location>
</feature>
<organism evidence="4 5">
    <name type="scientific">Candidatus Cryptobacteroides intestinigallinarum</name>
    <dbReference type="NCBI Taxonomy" id="2840767"/>
    <lineage>
        <taxon>Bacteria</taxon>
        <taxon>Pseudomonadati</taxon>
        <taxon>Bacteroidota</taxon>
        <taxon>Bacteroidia</taxon>
        <taxon>Bacteroidales</taxon>
        <taxon>Candidatus Cryptobacteroides</taxon>
    </lineage>
</organism>
<evidence type="ECO:0000259" key="3">
    <source>
        <dbReference type="Pfam" id="PF13568"/>
    </source>
</evidence>